<dbReference type="EMBL" id="LAZR01022280">
    <property type="protein sequence ID" value="KKL82431.1"/>
    <property type="molecule type" value="Genomic_DNA"/>
</dbReference>
<proteinExistence type="predicted"/>
<accession>A0A0F9FVW7</accession>
<organism evidence="1">
    <name type="scientific">marine sediment metagenome</name>
    <dbReference type="NCBI Taxonomy" id="412755"/>
    <lineage>
        <taxon>unclassified sequences</taxon>
        <taxon>metagenomes</taxon>
        <taxon>ecological metagenomes</taxon>
    </lineage>
</organism>
<reference evidence="1" key="1">
    <citation type="journal article" date="2015" name="Nature">
        <title>Complex archaea that bridge the gap between prokaryotes and eukaryotes.</title>
        <authorList>
            <person name="Spang A."/>
            <person name="Saw J.H."/>
            <person name="Jorgensen S.L."/>
            <person name="Zaremba-Niedzwiedzka K."/>
            <person name="Martijn J."/>
            <person name="Lind A.E."/>
            <person name="van Eijk R."/>
            <person name="Schleper C."/>
            <person name="Guy L."/>
            <person name="Ettema T.J."/>
        </authorList>
    </citation>
    <scope>NUCLEOTIDE SEQUENCE</scope>
</reference>
<dbReference type="AlphaFoldDB" id="A0A0F9FVW7"/>
<protein>
    <submittedName>
        <fullName evidence="1">Uncharacterized protein</fullName>
    </submittedName>
</protein>
<gene>
    <name evidence="1" type="ORF">LCGC14_1984880</name>
</gene>
<evidence type="ECO:0000313" key="1">
    <source>
        <dbReference type="EMBL" id="KKL82431.1"/>
    </source>
</evidence>
<comment type="caution">
    <text evidence="1">The sequence shown here is derived from an EMBL/GenBank/DDBJ whole genome shotgun (WGS) entry which is preliminary data.</text>
</comment>
<sequence length="54" mass="6164">MNRKIIIISRVNNNQVFFEISVLSNTGTILKTYDNLVFEDVPPTVEKILKDIIG</sequence>
<name>A0A0F9FVW7_9ZZZZ</name>